<feature type="compositionally biased region" description="Basic and acidic residues" evidence="1">
    <location>
        <begin position="244"/>
        <end position="255"/>
    </location>
</feature>
<feature type="compositionally biased region" description="Basic and acidic residues" evidence="1">
    <location>
        <begin position="281"/>
        <end position="292"/>
    </location>
</feature>
<feature type="compositionally biased region" description="Low complexity" evidence="1">
    <location>
        <begin position="99"/>
        <end position="116"/>
    </location>
</feature>
<keyword evidence="2" id="KW-0732">Signal</keyword>
<proteinExistence type="predicted"/>
<accession>A0ABQ7ZXG8</accession>
<protein>
    <submittedName>
        <fullName evidence="3">Uncharacterized protein</fullName>
    </submittedName>
</protein>
<feature type="chain" id="PRO_5046574917" evidence="2">
    <location>
        <begin position="20"/>
        <end position="361"/>
    </location>
</feature>
<feature type="signal peptide" evidence="2">
    <location>
        <begin position="1"/>
        <end position="19"/>
    </location>
</feature>
<keyword evidence="4" id="KW-1185">Reference proteome</keyword>
<evidence type="ECO:0000313" key="4">
    <source>
        <dbReference type="Proteomes" id="UP000824890"/>
    </source>
</evidence>
<evidence type="ECO:0000256" key="1">
    <source>
        <dbReference type="SAM" id="MobiDB-lite"/>
    </source>
</evidence>
<reference evidence="3 4" key="1">
    <citation type="submission" date="2021-05" db="EMBL/GenBank/DDBJ databases">
        <title>Genome Assembly of Synthetic Allotetraploid Brassica napus Reveals Homoeologous Exchanges between Subgenomes.</title>
        <authorList>
            <person name="Davis J.T."/>
        </authorList>
    </citation>
    <scope>NUCLEOTIDE SEQUENCE [LARGE SCALE GENOMIC DNA]</scope>
    <source>
        <strain evidence="4">cv. Da-Ae</strain>
        <tissue evidence="3">Seedling</tissue>
    </source>
</reference>
<organism evidence="3 4">
    <name type="scientific">Brassica napus</name>
    <name type="common">Rape</name>
    <dbReference type="NCBI Taxonomy" id="3708"/>
    <lineage>
        <taxon>Eukaryota</taxon>
        <taxon>Viridiplantae</taxon>
        <taxon>Streptophyta</taxon>
        <taxon>Embryophyta</taxon>
        <taxon>Tracheophyta</taxon>
        <taxon>Spermatophyta</taxon>
        <taxon>Magnoliopsida</taxon>
        <taxon>eudicotyledons</taxon>
        <taxon>Gunneridae</taxon>
        <taxon>Pentapetalae</taxon>
        <taxon>rosids</taxon>
        <taxon>malvids</taxon>
        <taxon>Brassicales</taxon>
        <taxon>Brassicaceae</taxon>
        <taxon>Brassiceae</taxon>
        <taxon>Brassica</taxon>
    </lineage>
</organism>
<feature type="region of interest" description="Disordered" evidence="1">
    <location>
        <begin position="92"/>
        <end position="347"/>
    </location>
</feature>
<name>A0ABQ7ZXG8_BRANA</name>
<feature type="compositionally biased region" description="Polar residues" evidence="1">
    <location>
        <begin position="229"/>
        <end position="238"/>
    </location>
</feature>
<comment type="caution">
    <text evidence="3">The sequence shown here is derived from an EMBL/GenBank/DDBJ whole genome shotgun (WGS) entry which is preliminary data.</text>
</comment>
<evidence type="ECO:0000313" key="3">
    <source>
        <dbReference type="EMBL" id="KAH0884590.1"/>
    </source>
</evidence>
<evidence type="ECO:0000256" key="2">
    <source>
        <dbReference type="SAM" id="SignalP"/>
    </source>
</evidence>
<sequence length="361" mass="39813">SRLLLLFSFLSVSSSLSSSIDDNRASSSPPHSRMTCMFKVGLAAWETLKEKTHDIDLILAELDLCWVFRGCEPSNVKKRISLDEVSIVSEDSLNRGHLPPGRGRPAPRSPRPWARTTRAEVTSPMGEDDPRRGHLAHGRGRPAPMGEDDPRRGHLAHGGGRPAPRSPRPWGRTSRAEVTSPMGEDRPPVPKPCIITIPENGKLSKKQFFADANRGMSRRGSVWKRSRSYARTVSTEVTSPLGEDDPHRGHLDHGRGRPAPRSPRPWARTTRTEVTSPMGEDDPRRGHLDHGRGRPAPRSPHPWARTTRAEVTSPMGEDDPHRGHLAHGRGPTSCPETAHPRLSSRNTILGPLDAIPISRLA</sequence>
<gene>
    <name evidence="3" type="ORF">HID58_060686</name>
</gene>
<dbReference type="EMBL" id="JAGKQM010000014">
    <property type="protein sequence ID" value="KAH0884590.1"/>
    <property type="molecule type" value="Genomic_DNA"/>
</dbReference>
<dbReference type="Proteomes" id="UP000824890">
    <property type="component" value="Unassembled WGS sequence"/>
</dbReference>
<feature type="non-terminal residue" evidence="3">
    <location>
        <position position="1"/>
    </location>
</feature>